<feature type="transmembrane region" description="Helical" evidence="7">
    <location>
        <begin position="194"/>
        <end position="214"/>
    </location>
</feature>
<evidence type="ECO:0000313" key="9">
    <source>
        <dbReference type="Proteomes" id="UP000260874"/>
    </source>
</evidence>
<keyword evidence="3" id="KW-1003">Cell membrane</keyword>
<reference evidence="8 9" key="1">
    <citation type="submission" date="2018-08" db="EMBL/GenBank/DDBJ databases">
        <title>A genome reference for cultivated species of the human gut microbiota.</title>
        <authorList>
            <person name="Zou Y."/>
            <person name="Xue W."/>
            <person name="Luo G."/>
        </authorList>
    </citation>
    <scope>NUCLEOTIDE SEQUENCE [LARGE SCALE GENOMIC DNA]</scope>
    <source>
        <strain evidence="8 9">TF09-22</strain>
    </source>
</reference>
<sequence>MATSREMTEGRALPLIFNFTLPLLLGNLLQQTYSLVDAAIVGRFLGINALASVGASTSVVFLILGFCNGCCGGFGIPVAQKFGARDYVTMRRYVAVSLQLAAVMSVVIAVVTSIYCADILHMMSTPENIFTGAYYYLLVTFIGVPFTFFYNLLSSIIRALGDSKTPFWFLLLSTVLNILLDLFCILVLGWGVAGAAIATVFSQGVSAILCYIYMMRRFDILKTTPAERKFDGALARTLMYIGVPMGLQFSITAIGSIMLQSANNALGTACVAAFTAAMRIKMFFMCPFESLGMAMATYSGQNYGAGKPERIWMGVKASALMMIVYWAFTFCVLMFGARTFALLFVDASELEILKNTELFLHISVSFFPVLGLLCILQYTIQGVGYTNLAMLSGVSEMIARILVSLLAVPAFGYLAVCFGDPTAWIFADAFLIPAFIYVYRRILRMKKNLCNSGRFL</sequence>
<keyword evidence="6 7" id="KW-0472">Membrane</keyword>
<comment type="subcellular location">
    <subcellularLocation>
        <location evidence="1">Cell membrane</location>
        <topology evidence="1">Multi-pass membrane protein</topology>
    </subcellularLocation>
</comment>
<dbReference type="GO" id="GO:0015297">
    <property type="term" value="F:antiporter activity"/>
    <property type="evidence" value="ECO:0007669"/>
    <property type="project" value="InterPro"/>
</dbReference>
<evidence type="ECO:0000256" key="3">
    <source>
        <dbReference type="ARBA" id="ARBA00022475"/>
    </source>
</evidence>
<gene>
    <name evidence="8" type="ORF">DXC91_16515</name>
</gene>
<evidence type="ECO:0000313" key="8">
    <source>
        <dbReference type="EMBL" id="RGK81984.1"/>
    </source>
</evidence>
<dbReference type="GO" id="GO:0042910">
    <property type="term" value="F:xenobiotic transmembrane transporter activity"/>
    <property type="evidence" value="ECO:0007669"/>
    <property type="project" value="InterPro"/>
</dbReference>
<organism evidence="8 9">
    <name type="scientific">Bacteroides uniformis</name>
    <dbReference type="NCBI Taxonomy" id="820"/>
    <lineage>
        <taxon>Bacteria</taxon>
        <taxon>Pseudomonadati</taxon>
        <taxon>Bacteroidota</taxon>
        <taxon>Bacteroidia</taxon>
        <taxon>Bacteroidales</taxon>
        <taxon>Bacteroidaceae</taxon>
        <taxon>Bacteroides</taxon>
    </lineage>
</organism>
<dbReference type="Proteomes" id="UP000260874">
    <property type="component" value="Unassembled WGS sequence"/>
</dbReference>
<dbReference type="EMBL" id="QSRB01000017">
    <property type="protein sequence ID" value="RGK81984.1"/>
    <property type="molecule type" value="Genomic_DNA"/>
</dbReference>
<evidence type="ECO:0000256" key="7">
    <source>
        <dbReference type="SAM" id="Phobius"/>
    </source>
</evidence>
<feature type="transmembrane region" description="Helical" evidence="7">
    <location>
        <begin position="12"/>
        <end position="29"/>
    </location>
</feature>
<dbReference type="GO" id="GO:0005886">
    <property type="term" value="C:plasma membrane"/>
    <property type="evidence" value="ECO:0007669"/>
    <property type="project" value="UniProtKB-SubCell"/>
</dbReference>
<dbReference type="Pfam" id="PF01554">
    <property type="entry name" value="MatE"/>
    <property type="match status" value="2"/>
</dbReference>
<dbReference type="PIRSF" id="PIRSF006603">
    <property type="entry name" value="DinF"/>
    <property type="match status" value="1"/>
</dbReference>
<evidence type="ECO:0000256" key="5">
    <source>
        <dbReference type="ARBA" id="ARBA00022989"/>
    </source>
</evidence>
<feature type="transmembrane region" description="Helical" evidence="7">
    <location>
        <begin position="165"/>
        <end position="188"/>
    </location>
</feature>
<dbReference type="NCBIfam" id="TIGR00797">
    <property type="entry name" value="matE"/>
    <property type="match status" value="1"/>
</dbReference>
<feature type="transmembrane region" description="Helical" evidence="7">
    <location>
        <begin position="133"/>
        <end position="153"/>
    </location>
</feature>
<name>A0A3E4PPN1_BACUN</name>
<keyword evidence="5 7" id="KW-1133">Transmembrane helix</keyword>
<evidence type="ECO:0000256" key="2">
    <source>
        <dbReference type="ARBA" id="ARBA00022448"/>
    </source>
</evidence>
<dbReference type="InterPro" id="IPR052031">
    <property type="entry name" value="Membrane_Transporter-Flippase"/>
</dbReference>
<feature type="transmembrane region" description="Helical" evidence="7">
    <location>
        <begin position="49"/>
        <end position="79"/>
    </location>
</feature>
<evidence type="ECO:0000256" key="1">
    <source>
        <dbReference type="ARBA" id="ARBA00004651"/>
    </source>
</evidence>
<evidence type="ECO:0000256" key="4">
    <source>
        <dbReference type="ARBA" id="ARBA00022692"/>
    </source>
</evidence>
<comment type="caution">
    <text evidence="8">The sequence shown here is derived from an EMBL/GenBank/DDBJ whole genome shotgun (WGS) entry which is preliminary data.</text>
</comment>
<dbReference type="RefSeq" id="WP_117704004.1">
    <property type="nucleotide sequence ID" value="NZ_QSRB01000017.1"/>
</dbReference>
<feature type="transmembrane region" description="Helical" evidence="7">
    <location>
        <begin position="422"/>
        <end position="439"/>
    </location>
</feature>
<dbReference type="InterPro" id="IPR048279">
    <property type="entry name" value="MdtK-like"/>
</dbReference>
<keyword evidence="2" id="KW-0813">Transport</keyword>
<keyword evidence="4 7" id="KW-0812">Transmembrane</keyword>
<proteinExistence type="predicted"/>
<feature type="transmembrane region" description="Helical" evidence="7">
    <location>
        <begin position="100"/>
        <end position="121"/>
    </location>
</feature>
<dbReference type="InterPro" id="IPR002528">
    <property type="entry name" value="MATE_fam"/>
</dbReference>
<dbReference type="PANTHER" id="PTHR43549:SF3">
    <property type="entry name" value="MULTIDRUG RESISTANCE PROTEIN YPNP-RELATED"/>
    <property type="match status" value="1"/>
</dbReference>
<accession>A0A3E4PPN1</accession>
<feature type="transmembrane region" description="Helical" evidence="7">
    <location>
        <begin position="317"/>
        <end position="338"/>
    </location>
</feature>
<feature type="transmembrane region" description="Helical" evidence="7">
    <location>
        <begin position="238"/>
        <end position="259"/>
    </location>
</feature>
<evidence type="ECO:0000256" key="6">
    <source>
        <dbReference type="ARBA" id="ARBA00023136"/>
    </source>
</evidence>
<protein>
    <submittedName>
        <fullName evidence="8">MATE family efflux transporter</fullName>
    </submittedName>
</protein>
<feature type="transmembrane region" description="Helical" evidence="7">
    <location>
        <begin position="358"/>
        <end position="376"/>
    </location>
</feature>
<dbReference type="AlphaFoldDB" id="A0A3E4PPN1"/>
<dbReference type="CDD" id="cd13138">
    <property type="entry name" value="MATE_yoeA_like"/>
    <property type="match status" value="1"/>
</dbReference>
<dbReference type="PANTHER" id="PTHR43549">
    <property type="entry name" value="MULTIDRUG RESISTANCE PROTEIN YPNP-RELATED"/>
    <property type="match status" value="1"/>
</dbReference>